<protein>
    <submittedName>
        <fullName evidence="2">Transposase IS4 family protein</fullName>
    </submittedName>
</protein>
<dbReference type="AlphaFoldDB" id="T1A013"/>
<name>T1A013_9ZZZZ</name>
<sequence>KRHGLVGITVVADAGMMSQANLESLDQAGYTYIVGSRMNKIPYDIAQYQNTKELSDNQIITAKTTVEGQRIIYQYREKRAALDLRNIEKQIEKAERIVSGTTIAKKAKFLSVTTKQKSLDQTLIDKAKALAGIKGYVTNLPVTEASNLRVIAYYHQLWHVEQSFRMSKSDLKARPIFHRKRDAIEAHLTVVMTALAIGRTIEQKTGLSIKKFIKILRPIRTGIITING</sequence>
<dbReference type="GO" id="GO:0006313">
    <property type="term" value="P:DNA transposition"/>
    <property type="evidence" value="ECO:0007669"/>
    <property type="project" value="InterPro"/>
</dbReference>
<dbReference type="InterPro" id="IPR012337">
    <property type="entry name" value="RNaseH-like_sf"/>
</dbReference>
<feature type="domain" description="Transposase IS4-like" evidence="1">
    <location>
        <begin position="6"/>
        <end position="195"/>
    </location>
</feature>
<accession>T1A013</accession>
<comment type="caution">
    <text evidence="2">The sequence shown here is derived from an EMBL/GenBank/DDBJ whole genome shotgun (WGS) entry which is preliminary data.</text>
</comment>
<evidence type="ECO:0000259" key="1">
    <source>
        <dbReference type="Pfam" id="PF01609"/>
    </source>
</evidence>
<dbReference type="EMBL" id="AUZX01009888">
    <property type="protein sequence ID" value="EQD50243.1"/>
    <property type="molecule type" value="Genomic_DNA"/>
</dbReference>
<feature type="non-terminal residue" evidence="2">
    <location>
        <position position="1"/>
    </location>
</feature>
<dbReference type="Pfam" id="PF01609">
    <property type="entry name" value="DDE_Tnp_1"/>
    <property type="match status" value="1"/>
</dbReference>
<dbReference type="GO" id="GO:0003677">
    <property type="term" value="F:DNA binding"/>
    <property type="evidence" value="ECO:0007669"/>
    <property type="project" value="InterPro"/>
</dbReference>
<evidence type="ECO:0000313" key="2">
    <source>
        <dbReference type="EMBL" id="EQD50243.1"/>
    </source>
</evidence>
<dbReference type="GO" id="GO:0004803">
    <property type="term" value="F:transposase activity"/>
    <property type="evidence" value="ECO:0007669"/>
    <property type="project" value="InterPro"/>
</dbReference>
<dbReference type="SUPFAM" id="SSF53098">
    <property type="entry name" value="Ribonuclease H-like"/>
    <property type="match status" value="1"/>
</dbReference>
<reference evidence="2" key="2">
    <citation type="journal article" date="2014" name="ISME J.">
        <title>Microbial stratification in low pH oxic and suboxic macroscopic growths along an acid mine drainage.</title>
        <authorList>
            <person name="Mendez-Garcia C."/>
            <person name="Mesa V."/>
            <person name="Sprenger R.R."/>
            <person name="Richter M."/>
            <person name="Diez M.S."/>
            <person name="Solano J."/>
            <person name="Bargiela R."/>
            <person name="Golyshina O.V."/>
            <person name="Manteca A."/>
            <person name="Ramos J.L."/>
            <person name="Gallego J.R."/>
            <person name="Llorente I."/>
            <person name="Martins Dos Santos V.A."/>
            <person name="Jensen O.N."/>
            <person name="Pelaez A.I."/>
            <person name="Sanchez J."/>
            <person name="Ferrer M."/>
        </authorList>
    </citation>
    <scope>NUCLEOTIDE SEQUENCE</scope>
</reference>
<organism evidence="2">
    <name type="scientific">mine drainage metagenome</name>
    <dbReference type="NCBI Taxonomy" id="410659"/>
    <lineage>
        <taxon>unclassified sequences</taxon>
        <taxon>metagenomes</taxon>
        <taxon>ecological metagenomes</taxon>
    </lineage>
</organism>
<proteinExistence type="predicted"/>
<feature type="non-terminal residue" evidence="2">
    <location>
        <position position="228"/>
    </location>
</feature>
<dbReference type="InterPro" id="IPR002559">
    <property type="entry name" value="Transposase_11"/>
</dbReference>
<reference evidence="2" key="1">
    <citation type="submission" date="2013-08" db="EMBL/GenBank/DDBJ databases">
        <authorList>
            <person name="Mendez C."/>
            <person name="Richter M."/>
            <person name="Ferrer M."/>
            <person name="Sanchez J."/>
        </authorList>
    </citation>
    <scope>NUCLEOTIDE SEQUENCE</scope>
</reference>
<gene>
    <name evidence="2" type="ORF">B1A_13516</name>
</gene>